<name>A0A327ZJT7_9ACTN</name>
<protein>
    <submittedName>
        <fullName evidence="3">Putative pyrroloquinoline-quinone binding quinoprotein</fullName>
    </submittedName>
</protein>
<dbReference type="Proteomes" id="UP000249341">
    <property type="component" value="Unassembled WGS sequence"/>
</dbReference>
<keyword evidence="2" id="KW-0812">Transmembrane</keyword>
<sequence>MSDPVAGDKKDQEEPLIPDESAAPEEPSGSASAFKEPSASASEDSEVEAPAAAAFVPGVAPAADPEPATEVVVARSDQPYGDPVDPWAGHAAGFNTPVDGHYAYPKEEIAERKPRRRTWLVVVLASLLTMVLAVATAAVVYFWPRYPALDFERLAEGQHFSPVVPVSSAWSDATVSGDRIYFASSDVKGAVGLTAVDGYSTQPSWSSTAAGTAKRWTGMMALSYGVMITGTTGVKTTPKRTVVLGSEQGQLLWDILLGKDDQMIFGKDVAVRVDASGHRLIGLDATTGNERWRLPDLSDTGTRTLPISAPEDLTGPTSGRGRPFSPAFTDQRLVQINADHSVRLVDMNSGTVGKSWQTGAVADDQVYAHNGQLIIRESGNVQRIVAYDLETGSPNLLYTAEPDTELTGLAPCGDDLVCFVKTVDGAKTQTVVRLSLSGAPAWESGALTEIIRVFPIGNTVIVQSETNTTLLDDKGATSWTHPGSVARIDSGNMLRFGHIFTAEPIDESLSGQHVGDPPVELGAAYDVRTETCAWTTRVLGCVTEKDYVTQRFAK</sequence>
<dbReference type="AlphaFoldDB" id="A0A327ZJT7"/>
<reference evidence="3 4" key="1">
    <citation type="submission" date="2018-06" db="EMBL/GenBank/DDBJ databases">
        <title>Genomic Encyclopedia of Type Strains, Phase III (KMG-III): the genomes of soil and plant-associated and newly described type strains.</title>
        <authorList>
            <person name="Whitman W."/>
        </authorList>
    </citation>
    <scope>NUCLEOTIDE SEQUENCE [LARGE SCALE GENOMIC DNA]</scope>
    <source>
        <strain evidence="3 4">CGMCC 4.7090</strain>
    </source>
</reference>
<evidence type="ECO:0000313" key="4">
    <source>
        <dbReference type="Proteomes" id="UP000249341"/>
    </source>
</evidence>
<dbReference type="SUPFAM" id="SSF50998">
    <property type="entry name" value="Quinoprotein alcohol dehydrogenase-like"/>
    <property type="match status" value="1"/>
</dbReference>
<feature type="compositionally biased region" description="Basic and acidic residues" evidence="1">
    <location>
        <begin position="1"/>
        <end position="13"/>
    </location>
</feature>
<feature type="compositionally biased region" description="Low complexity" evidence="1">
    <location>
        <begin position="18"/>
        <end position="53"/>
    </location>
</feature>
<feature type="region of interest" description="Disordered" evidence="1">
    <location>
        <begin position="292"/>
        <end position="319"/>
    </location>
</feature>
<keyword evidence="2" id="KW-0472">Membrane</keyword>
<accession>A0A327ZJT7</accession>
<feature type="transmembrane region" description="Helical" evidence="2">
    <location>
        <begin position="119"/>
        <end position="143"/>
    </location>
</feature>
<dbReference type="EMBL" id="QLMJ01000001">
    <property type="protein sequence ID" value="RAK43092.1"/>
    <property type="molecule type" value="Genomic_DNA"/>
</dbReference>
<keyword evidence="2" id="KW-1133">Transmembrane helix</keyword>
<feature type="region of interest" description="Disordered" evidence="1">
    <location>
        <begin position="1"/>
        <end position="53"/>
    </location>
</feature>
<gene>
    <name evidence="3" type="ORF">B0I29_101222</name>
</gene>
<evidence type="ECO:0000256" key="2">
    <source>
        <dbReference type="SAM" id="Phobius"/>
    </source>
</evidence>
<keyword evidence="4" id="KW-1185">Reference proteome</keyword>
<dbReference type="InterPro" id="IPR011047">
    <property type="entry name" value="Quinoprotein_ADH-like_sf"/>
</dbReference>
<organism evidence="3 4">
    <name type="scientific">Actinoplanes lutulentus</name>
    <dbReference type="NCBI Taxonomy" id="1287878"/>
    <lineage>
        <taxon>Bacteria</taxon>
        <taxon>Bacillati</taxon>
        <taxon>Actinomycetota</taxon>
        <taxon>Actinomycetes</taxon>
        <taxon>Micromonosporales</taxon>
        <taxon>Micromonosporaceae</taxon>
        <taxon>Actinoplanes</taxon>
    </lineage>
</organism>
<dbReference type="Gene3D" id="2.130.10.10">
    <property type="entry name" value="YVTN repeat-like/Quinoprotein amine dehydrogenase"/>
    <property type="match status" value="1"/>
</dbReference>
<comment type="caution">
    <text evidence="3">The sequence shown here is derived from an EMBL/GenBank/DDBJ whole genome shotgun (WGS) entry which is preliminary data.</text>
</comment>
<evidence type="ECO:0000313" key="3">
    <source>
        <dbReference type="EMBL" id="RAK43092.1"/>
    </source>
</evidence>
<dbReference type="RefSeq" id="WP_111646901.1">
    <property type="nucleotide sequence ID" value="NZ_JACHWI010000001.1"/>
</dbReference>
<dbReference type="OrthoDB" id="3333926at2"/>
<proteinExistence type="predicted"/>
<evidence type="ECO:0000256" key="1">
    <source>
        <dbReference type="SAM" id="MobiDB-lite"/>
    </source>
</evidence>
<dbReference type="InterPro" id="IPR015943">
    <property type="entry name" value="WD40/YVTN_repeat-like_dom_sf"/>
</dbReference>